<proteinExistence type="predicted"/>
<name>A0AA46PTD8_CYTFI</name>
<evidence type="ECO:0000313" key="1">
    <source>
        <dbReference type="EMBL" id="UYG96642.1"/>
    </source>
</evidence>
<gene>
    <name evidence="1" type="ORF">OD459_06320</name>
</gene>
<dbReference type="Pfam" id="PF10665">
    <property type="entry name" value="Minor_capsid_1"/>
    <property type="match status" value="1"/>
</dbReference>
<reference evidence="1" key="1">
    <citation type="submission" date="2022-10" db="EMBL/GenBank/DDBJ databases">
        <title>Mechanism of multi-heavy metal repair in Cytobacillus Firmus M7.</title>
        <authorList>
            <person name="Li X."/>
            <person name="Yu C."/>
        </authorList>
    </citation>
    <scope>NUCLEOTIDE SEQUENCE</scope>
    <source>
        <strain evidence="1">M7</strain>
    </source>
</reference>
<sequence length="110" mass="12761">MVKPIPKKVLIHSVTYEEYLGKGRMDEEYKQPITLSNVLVQPVSNIKRSNIAEQKAFQSLLFFDVVNSYSEALFEFKEKSKVTFQGQRMTVNKVNPVHAFSLHHYEVELV</sequence>
<dbReference type="AlphaFoldDB" id="A0AA46PTD8"/>
<organism evidence="1 2">
    <name type="scientific">Cytobacillus firmus</name>
    <name type="common">Bacillus firmus</name>
    <dbReference type="NCBI Taxonomy" id="1399"/>
    <lineage>
        <taxon>Bacteria</taxon>
        <taxon>Bacillati</taxon>
        <taxon>Bacillota</taxon>
        <taxon>Bacilli</taxon>
        <taxon>Bacillales</taxon>
        <taxon>Bacillaceae</taxon>
        <taxon>Cytobacillus</taxon>
    </lineage>
</organism>
<evidence type="ECO:0000313" key="2">
    <source>
        <dbReference type="Proteomes" id="UP001163104"/>
    </source>
</evidence>
<accession>A0AA46PTD8</accession>
<dbReference type="RefSeq" id="WP_048008037.1">
    <property type="nucleotide sequence ID" value="NZ_CP107027.1"/>
</dbReference>
<protein>
    <submittedName>
        <fullName evidence="1">Minor capsid protein</fullName>
    </submittedName>
</protein>
<dbReference type="Proteomes" id="UP001163104">
    <property type="component" value="Chromosome"/>
</dbReference>
<dbReference type="EMBL" id="CP107027">
    <property type="protein sequence ID" value="UYG96642.1"/>
    <property type="molecule type" value="Genomic_DNA"/>
</dbReference>
<dbReference type="InterPro" id="IPR019612">
    <property type="entry name" value="Minor_capsid_put"/>
</dbReference>